<evidence type="ECO:0000259" key="9">
    <source>
        <dbReference type="PROSITE" id="PS51161"/>
    </source>
</evidence>
<proteinExistence type="inferred from homology"/>
<comment type="function">
    <text evidence="8">Negatively regulates transcription of bacterial ribonucleotide reductase nrd genes and operons by binding to NrdR-boxes.</text>
</comment>
<dbReference type="InterPro" id="IPR005144">
    <property type="entry name" value="ATP-cone_dom"/>
</dbReference>
<evidence type="ECO:0000313" key="11">
    <source>
        <dbReference type="Proteomes" id="UP001597391"/>
    </source>
</evidence>
<keyword evidence="7 8" id="KW-0804">Transcription</keyword>
<gene>
    <name evidence="8 10" type="primary">nrdR</name>
    <name evidence="10" type="ORF">ACFSYH_11510</name>
</gene>
<keyword evidence="1 8" id="KW-0678">Repressor</keyword>
<accession>A0ABW5XHG4</accession>
<dbReference type="InterPro" id="IPR055173">
    <property type="entry name" value="NrdR-like_N"/>
</dbReference>
<keyword evidence="5 8" id="KW-0805">Transcription regulation</keyword>
<keyword evidence="2 8" id="KW-0479">Metal-binding</keyword>
<evidence type="ECO:0000313" key="10">
    <source>
        <dbReference type="EMBL" id="MFD2841189.1"/>
    </source>
</evidence>
<feature type="domain" description="ATP-cone" evidence="9">
    <location>
        <begin position="46"/>
        <end position="136"/>
    </location>
</feature>
<dbReference type="Pfam" id="PF22811">
    <property type="entry name" value="Zn_ribbon_NrdR"/>
    <property type="match status" value="1"/>
</dbReference>
<dbReference type="Pfam" id="PF03477">
    <property type="entry name" value="ATP-cone"/>
    <property type="match status" value="1"/>
</dbReference>
<keyword evidence="4 8" id="KW-0067">ATP-binding</keyword>
<comment type="similarity">
    <text evidence="8">Belongs to the NrdR family.</text>
</comment>
<keyword evidence="8" id="KW-0862">Zinc</keyword>
<comment type="cofactor">
    <cofactor evidence="8">
        <name>Zn(2+)</name>
        <dbReference type="ChEBI" id="CHEBI:29105"/>
    </cofactor>
    <text evidence="8">Binds 1 zinc ion.</text>
</comment>
<dbReference type="EMBL" id="JBHUOP010000004">
    <property type="protein sequence ID" value="MFD2841189.1"/>
    <property type="molecule type" value="Genomic_DNA"/>
</dbReference>
<dbReference type="NCBIfam" id="TIGR00244">
    <property type="entry name" value="transcriptional regulator NrdR"/>
    <property type="match status" value="1"/>
</dbReference>
<protein>
    <recommendedName>
        <fullName evidence="8">Transcriptional repressor NrdR</fullName>
    </recommendedName>
</protein>
<evidence type="ECO:0000256" key="4">
    <source>
        <dbReference type="ARBA" id="ARBA00022840"/>
    </source>
</evidence>
<evidence type="ECO:0000256" key="5">
    <source>
        <dbReference type="ARBA" id="ARBA00023015"/>
    </source>
</evidence>
<dbReference type="InterPro" id="IPR003796">
    <property type="entry name" value="RNR_NrdR-like"/>
</dbReference>
<evidence type="ECO:0000256" key="3">
    <source>
        <dbReference type="ARBA" id="ARBA00022741"/>
    </source>
</evidence>
<sequence>MHCPFCRHPDSRVVDSRTSEDGSAIRRRRQCPKCMKRFTTIETASLSVVKRSGVTEPFSREKVINGVRKACQGRPVSDDDLAVLAQKVEESIRSMGLAELDAYEVGLTILGPLRELDEVAYLRFASVYQAFESLEDFEAAIELLRKEREEQAEGEAAEAGSAEQ</sequence>
<name>A0ABW5XHG4_9MICO</name>
<comment type="caution">
    <text evidence="10">The sequence shown here is derived from an EMBL/GenBank/DDBJ whole genome shotgun (WGS) entry which is preliminary data.</text>
</comment>
<dbReference type="PANTHER" id="PTHR30455:SF2">
    <property type="entry name" value="TRANSCRIPTIONAL REPRESSOR NRDR"/>
    <property type="match status" value="1"/>
</dbReference>
<dbReference type="PROSITE" id="PS51161">
    <property type="entry name" value="ATP_CONE"/>
    <property type="match status" value="1"/>
</dbReference>
<keyword evidence="6 8" id="KW-0238">DNA-binding</keyword>
<dbReference type="RefSeq" id="WP_377467113.1">
    <property type="nucleotide sequence ID" value="NZ_JBHUOP010000004.1"/>
</dbReference>
<keyword evidence="11" id="KW-1185">Reference proteome</keyword>
<evidence type="ECO:0000256" key="7">
    <source>
        <dbReference type="ARBA" id="ARBA00023163"/>
    </source>
</evidence>
<keyword evidence="8" id="KW-0863">Zinc-finger</keyword>
<keyword evidence="3 8" id="KW-0547">Nucleotide-binding</keyword>
<evidence type="ECO:0000256" key="1">
    <source>
        <dbReference type="ARBA" id="ARBA00022491"/>
    </source>
</evidence>
<feature type="zinc finger region" evidence="8">
    <location>
        <begin position="3"/>
        <end position="34"/>
    </location>
</feature>
<evidence type="ECO:0000256" key="6">
    <source>
        <dbReference type="ARBA" id="ARBA00023125"/>
    </source>
</evidence>
<organism evidence="10 11">
    <name type="scientific">Populibacterium corticicola</name>
    <dbReference type="NCBI Taxonomy" id="1812826"/>
    <lineage>
        <taxon>Bacteria</taxon>
        <taxon>Bacillati</taxon>
        <taxon>Actinomycetota</taxon>
        <taxon>Actinomycetes</taxon>
        <taxon>Micrococcales</taxon>
        <taxon>Jonesiaceae</taxon>
        <taxon>Populibacterium</taxon>
    </lineage>
</organism>
<evidence type="ECO:0000256" key="2">
    <source>
        <dbReference type="ARBA" id="ARBA00022723"/>
    </source>
</evidence>
<dbReference type="PANTHER" id="PTHR30455">
    <property type="entry name" value="TRANSCRIPTIONAL REPRESSOR NRDR"/>
    <property type="match status" value="1"/>
</dbReference>
<reference evidence="11" key="1">
    <citation type="journal article" date="2019" name="Int. J. Syst. Evol. Microbiol.">
        <title>The Global Catalogue of Microorganisms (GCM) 10K type strain sequencing project: providing services to taxonomists for standard genome sequencing and annotation.</title>
        <authorList>
            <consortium name="The Broad Institute Genomics Platform"/>
            <consortium name="The Broad Institute Genome Sequencing Center for Infectious Disease"/>
            <person name="Wu L."/>
            <person name="Ma J."/>
        </authorList>
    </citation>
    <scope>NUCLEOTIDE SEQUENCE [LARGE SCALE GENOMIC DNA]</scope>
    <source>
        <strain evidence="11">KCTC 33576</strain>
    </source>
</reference>
<evidence type="ECO:0000256" key="8">
    <source>
        <dbReference type="HAMAP-Rule" id="MF_00440"/>
    </source>
</evidence>
<dbReference type="HAMAP" id="MF_00440">
    <property type="entry name" value="NrdR"/>
    <property type="match status" value="1"/>
</dbReference>
<dbReference type="Proteomes" id="UP001597391">
    <property type="component" value="Unassembled WGS sequence"/>
</dbReference>